<dbReference type="EMBL" id="QGKX02001290">
    <property type="protein sequence ID" value="KAF3538273.1"/>
    <property type="molecule type" value="Genomic_DNA"/>
</dbReference>
<comment type="caution">
    <text evidence="2">The sequence shown here is derived from an EMBL/GenBank/DDBJ whole genome shotgun (WGS) entry which is preliminary data.</text>
</comment>
<dbReference type="Proteomes" id="UP000712600">
    <property type="component" value="Unassembled WGS sequence"/>
</dbReference>
<gene>
    <name evidence="2" type="ORF">F2Q69_00018507</name>
</gene>
<accession>A0A8S9QEB8</accession>
<name>A0A8S9QEB8_BRACR</name>
<feature type="transmembrane region" description="Helical" evidence="1">
    <location>
        <begin position="74"/>
        <end position="96"/>
    </location>
</feature>
<keyword evidence="1" id="KW-0812">Transmembrane</keyword>
<sequence>MEIVSSIGTAREWVDSLPSFLRILERESLSRGGFLLSFSFWFVILTPVHGDLLRGVAGLDSSAPRSSRRKHPAWVLAVLMAFSRGYPGSLSSASLVLSFSPSIDFLFGQKVRSLEVAFSVVVVEFPVVLLLCLVRWRRLKSGKIVEFRVSEMTPVGDGGFRCIVGCTPALIPEAVKAMEAWATRGYSVVGVKHVVDIRCRFFFGLPVVGLWV</sequence>
<organism evidence="2 3">
    <name type="scientific">Brassica cretica</name>
    <name type="common">Mustard</name>
    <dbReference type="NCBI Taxonomy" id="69181"/>
    <lineage>
        <taxon>Eukaryota</taxon>
        <taxon>Viridiplantae</taxon>
        <taxon>Streptophyta</taxon>
        <taxon>Embryophyta</taxon>
        <taxon>Tracheophyta</taxon>
        <taxon>Spermatophyta</taxon>
        <taxon>Magnoliopsida</taxon>
        <taxon>eudicotyledons</taxon>
        <taxon>Gunneridae</taxon>
        <taxon>Pentapetalae</taxon>
        <taxon>rosids</taxon>
        <taxon>malvids</taxon>
        <taxon>Brassicales</taxon>
        <taxon>Brassicaceae</taxon>
        <taxon>Brassiceae</taxon>
        <taxon>Brassica</taxon>
    </lineage>
</organism>
<keyword evidence="1" id="KW-1133">Transmembrane helix</keyword>
<evidence type="ECO:0000256" key="1">
    <source>
        <dbReference type="SAM" id="Phobius"/>
    </source>
</evidence>
<proteinExistence type="predicted"/>
<dbReference type="AlphaFoldDB" id="A0A8S9QEB8"/>
<evidence type="ECO:0000313" key="2">
    <source>
        <dbReference type="EMBL" id="KAF3538273.1"/>
    </source>
</evidence>
<evidence type="ECO:0000313" key="3">
    <source>
        <dbReference type="Proteomes" id="UP000712600"/>
    </source>
</evidence>
<protein>
    <submittedName>
        <fullName evidence="2">Uncharacterized protein</fullName>
    </submittedName>
</protein>
<keyword evidence="1" id="KW-0472">Membrane</keyword>
<feature type="transmembrane region" description="Helical" evidence="1">
    <location>
        <begin position="116"/>
        <end position="134"/>
    </location>
</feature>
<reference evidence="2" key="1">
    <citation type="submission" date="2019-12" db="EMBL/GenBank/DDBJ databases">
        <title>Genome sequencing and annotation of Brassica cretica.</title>
        <authorList>
            <person name="Studholme D.J."/>
            <person name="Sarris P."/>
        </authorList>
    </citation>
    <scope>NUCLEOTIDE SEQUENCE</scope>
    <source>
        <strain evidence="2">PFS-109/04</strain>
        <tissue evidence="2">Leaf</tissue>
    </source>
</reference>